<reference evidence="2 3" key="2">
    <citation type="journal article" date="2016" name="ISME J.">
        <title>Characterization of the first cultured representative of Verrucomicrobia subdivision 5 indicates the proposal of a novel phylum.</title>
        <authorList>
            <person name="Spring S."/>
            <person name="Bunk B."/>
            <person name="Sproer C."/>
            <person name="Schumann P."/>
            <person name="Rohde M."/>
            <person name="Tindall B.J."/>
            <person name="Klenk H.P."/>
        </authorList>
    </citation>
    <scope>NUCLEOTIDE SEQUENCE [LARGE SCALE GENOMIC DNA]</scope>
    <source>
        <strain evidence="2 3">L21-Fru-AB</strain>
    </source>
</reference>
<keyword evidence="1" id="KW-0812">Transmembrane</keyword>
<sequence length="169" mass="19360">MEGCVQSESFGEKRTLKAFTLIELLVVIAVIGILMTILVPMIGKAHNRALATQCTSHLSHLGEMFLMYVTDHDGYMPAWKQNDPDMPTWFEAFWEAGYVDTRYGRSKYFYCPLTARDGRDHGKGLSHWHWVNPDYGMNYGLVQYGNCPTDRTMCRENACLPFPGPEKPW</sequence>
<dbReference type="STRING" id="1307763.L21SP4_01230"/>
<dbReference type="Proteomes" id="UP000035268">
    <property type="component" value="Chromosome"/>
</dbReference>
<dbReference type="Pfam" id="PF07963">
    <property type="entry name" value="N_methyl"/>
    <property type="match status" value="1"/>
</dbReference>
<feature type="transmembrane region" description="Helical" evidence="1">
    <location>
        <begin position="18"/>
        <end position="39"/>
    </location>
</feature>
<dbReference type="InterPro" id="IPR012902">
    <property type="entry name" value="N_methyl_site"/>
</dbReference>
<dbReference type="SUPFAM" id="SSF54523">
    <property type="entry name" value="Pili subunits"/>
    <property type="match status" value="1"/>
</dbReference>
<dbReference type="PANTHER" id="PTHR30093">
    <property type="entry name" value="GENERAL SECRETION PATHWAY PROTEIN G"/>
    <property type="match status" value="1"/>
</dbReference>
<gene>
    <name evidence="2" type="ORF">L21SP4_01230</name>
</gene>
<dbReference type="InterPro" id="IPR045584">
    <property type="entry name" value="Pilin-like"/>
</dbReference>
<keyword evidence="1" id="KW-0472">Membrane</keyword>
<protein>
    <submittedName>
        <fullName evidence="2">Type II secretion system protein G</fullName>
    </submittedName>
</protein>
<dbReference type="NCBIfam" id="TIGR02532">
    <property type="entry name" value="IV_pilin_GFxxxE"/>
    <property type="match status" value="1"/>
</dbReference>
<evidence type="ECO:0000256" key="1">
    <source>
        <dbReference type="SAM" id="Phobius"/>
    </source>
</evidence>
<accession>A0A0G3EDR6</accession>
<dbReference type="AlphaFoldDB" id="A0A0G3EDR6"/>
<proteinExistence type="predicted"/>
<evidence type="ECO:0000313" key="3">
    <source>
        <dbReference type="Proteomes" id="UP000035268"/>
    </source>
</evidence>
<evidence type="ECO:0000313" key="2">
    <source>
        <dbReference type="EMBL" id="AKJ64478.1"/>
    </source>
</evidence>
<dbReference type="KEGG" id="vbl:L21SP4_01230"/>
<dbReference type="EMBL" id="CP010904">
    <property type="protein sequence ID" value="AKJ64478.1"/>
    <property type="molecule type" value="Genomic_DNA"/>
</dbReference>
<keyword evidence="3" id="KW-1185">Reference proteome</keyword>
<name>A0A0G3EDR6_9BACT</name>
<dbReference type="Gene3D" id="3.30.700.10">
    <property type="entry name" value="Glycoprotein, Type 4 Pilin"/>
    <property type="match status" value="1"/>
</dbReference>
<reference evidence="3" key="1">
    <citation type="submission" date="2015-02" db="EMBL/GenBank/DDBJ databases">
        <title>Description and complete genome sequence of the first cultured representative of the subdivision 5 of the Verrucomicrobia phylum.</title>
        <authorList>
            <person name="Spring S."/>
            <person name="Bunk B."/>
            <person name="Sproer C."/>
            <person name="Klenk H.-P."/>
        </authorList>
    </citation>
    <scope>NUCLEOTIDE SEQUENCE [LARGE SCALE GENOMIC DNA]</scope>
    <source>
        <strain evidence="3">L21-Fru-AB</strain>
    </source>
</reference>
<keyword evidence="1" id="KW-1133">Transmembrane helix</keyword>
<organism evidence="2 3">
    <name type="scientific">Kiritimatiella glycovorans</name>
    <dbReference type="NCBI Taxonomy" id="1307763"/>
    <lineage>
        <taxon>Bacteria</taxon>
        <taxon>Pseudomonadati</taxon>
        <taxon>Kiritimatiellota</taxon>
        <taxon>Kiritimatiellia</taxon>
        <taxon>Kiritimatiellales</taxon>
        <taxon>Kiritimatiellaceae</taxon>
        <taxon>Kiritimatiella</taxon>
    </lineage>
</organism>